<organism evidence="1 2">
    <name type="scientific">Actinokineospora terrae</name>
    <dbReference type="NCBI Taxonomy" id="155974"/>
    <lineage>
        <taxon>Bacteria</taxon>
        <taxon>Bacillati</taxon>
        <taxon>Actinomycetota</taxon>
        <taxon>Actinomycetes</taxon>
        <taxon>Pseudonocardiales</taxon>
        <taxon>Pseudonocardiaceae</taxon>
        <taxon>Actinokineospora</taxon>
    </lineage>
</organism>
<proteinExistence type="predicted"/>
<keyword evidence="2" id="KW-1185">Reference proteome</keyword>
<dbReference type="InterPro" id="IPR011257">
    <property type="entry name" value="DNA_glycosylase"/>
</dbReference>
<dbReference type="GO" id="GO:0003824">
    <property type="term" value="F:catalytic activity"/>
    <property type="evidence" value="ECO:0007669"/>
    <property type="project" value="InterPro"/>
</dbReference>
<sequence>MPHATLMLDHPAWTTTPDGRCVRACRTGETVATVIGVPTETGHGHTVDLVAPGGAPTPVIDIVDPAGASGPEEIVAPLRADGPVGRVRNPDLWDALTTSAIRQVIRADQARKLHRGFREAHGLAVDTAAGRVFLMPDPDTVSALSDAEFARVGLKFFRRVLRACADWYRKCADDWAQMTAPELVTALQAVPRIGPWSAGATVADHTGDFTYYPHSDLAVRTWAAHLAPTHAWPDDDRGFAAHWRDITGDHLSDLTLLTLAWGVRHARGATA</sequence>
<accession>A0A1H9M963</accession>
<evidence type="ECO:0000313" key="1">
    <source>
        <dbReference type="EMBL" id="SER20290.1"/>
    </source>
</evidence>
<name>A0A1H9M963_9PSEU</name>
<protein>
    <submittedName>
        <fullName evidence="1">DNA-3-methyladenine glycosylase II</fullName>
    </submittedName>
</protein>
<dbReference type="SUPFAM" id="SSF48150">
    <property type="entry name" value="DNA-glycosylase"/>
    <property type="match status" value="1"/>
</dbReference>
<dbReference type="EMBL" id="FOGI01000002">
    <property type="protein sequence ID" value="SER20290.1"/>
    <property type="molecule type" value="Genomic_DNA"/>
</dbReference>
<dbReference type="Proteomes" id="UP000199051">
    <property type="component" value="Unassembled WGS sequence"/>
</dbReference>
<dbReference type="Gene3D" id="1.10.340.30">
    <property type="entry name" value="Hypothetical protein, domain 2"/>
    <property type="match status" value="1"/>
</dbReference>
<dbReference type="GO" id="GO:0006281">
    <property type="term" value="P:DNA repair"/>
    <property type="evidence" value="ECO:0007669"/>
    <property type="project" value="InterPro"/>
</dbReference>
<dbReference type="AlphaFoldDB" id="A0A1H9M963"/>
<dbReference type="STRING" id="155974.SAMN04487818_10238"/>
<reference evidence="2" key="1">
    <citation type="submission" date="2016-10" db="EMBL/GenBank/DDBJ databases">
        <authorList>
            <person name="Varghese N."/>
            <person name="Submissions S."/>
        </authorList>
    </citation>
    <scope>NUCLEOTIDE SEQUENCE [LARGE SCALE GENOMIC DNA]</scope>
    <source>
        <strain evidence="2">DSM 44260</strain>
    </source>
</reference>
<gene>
    <name evidence="1" type="ORF">SAMN04487818_10238</name>
</gene>
<evidence type="ECO:0000313" key="2">
    <source>
        <dbReference type="Proteomes" id="UP000199051"/>
    </source>
</evidence>
<dbReference type="RefSeq" id="WP_218150585.1">
    <property type="nucleotide sequence ID" value="NZ_FOGI01000002.1"/>
</dbReference>